<dbReference type="PANTHER" id="PTHR42973:SF25">
    <property type="entry name" value="PHOSPHOMEVALONATE KINASE"/>
    <property type="match status" value="1"/>
</dbReference>
<evidence type="ECO:0000313" key="5">
    <source>
        <dbReference type="EMBL" id="CAG8410462.1"/>
    </source>
</evidence>
<evidence type="ECO:0000256" key="4">
    <source>
        <dbReference type="ARBA" id="ARBA00023002"/>
    </source>
</evidence>
<keyword evidence="3" id="KW-0274">FAD</keyword>
<keyword evidence="4" id="KW-0560">Oxidoreductase</keyword>
<dbReference type="GO" id="GO:0016491">
    <property type="term" value="F:oxidoreductase activity"/>
    <property type="evidence" value="ECO:0007669"/>
    <property type="project" value="UniProtKB-KW"/>
</dbReference>
<dbReference type="Gene3D" id="3.30.465.10">
    <property type="match status" value="1"/>
</dbReference>
<organism evidence="5 6">
    <name type="scientific">Penicillium salamii</name>
    <dbReference type="NCBI Taxonomy" id="1612424"/>
    <lineage>
        <taxon>Eukaryota</taxon>
        <taxon>Fungi</taxon>
        <taxon>Dikarya</taxon>
        <taxon>Ascomycota</taxon>
        <taxon>Pezizomycotina</taxon>
        <taxon>Eurotiomycetes</taxon>
        <taxon>Eurotiomycetidae</taxon>
        <taxon>Eurotiales</taxon>
        <taxon>Aspergillaceae</taxon>
        <taxon>Penicillium</taxon>
    </lineage>
</organism>
<dbReference type="InterPro" id="IPR016169">
    <property type="entry name" value="FAD-bd_PCMH_sub2"/>
</dbReference>
<reference evidence="5" key="1">
    <citation type="submission" date="2021-07" db="EMBL/GenBank/DDBJ databases">
        <authorList>
            <person name="Branca A.L. A."/>
        </authorList>
    </citation>
    <scope>NUCLEOTIDE SEQUENCE</scope>
</reference>
<dbReference type="SUPFAM" id="SSF56176">
    <property type="entry name" value="FAD-binding/transporter-associated domain-like"/>
    <property type="match status" value="1"/>
</dbReference>
<keyword evidence="2" id="KW-0285">Flavoprotein</keyword>
<keyword evidence="6" id="KW-1185">Reference proteome</keyword>
<dbReference type="AlphaFoldDB" id="A0A9W4JNG3"/>
<dbReference type="InterPro" id="IPR050416">
    <property type="entry name" value="FAD-linked_Oxidoreductase"/>
</dbReference>
<evidence type="ECO:0000313" key="6">
    <source>
        <dbReference type="Proteomes" id="UP001152649"/>
    </source>
</evidence>
<accession>A0A9W4JNG3</accession>
<comment type="caution">
    <text evidence="5">The sequence shown here is derived from an EMBL/GenBank/DDBJ whole genome shotgun (WGS) entry which is preliminary data.</text>
</comment>
<dbReference type="Proteomes" id="UP001152649">
    <property type="component" value="Unassembled WGS sequence"/>
</dbReference>
<protein>
    <submittedName>
        <fullName evidence="5">Uncharacterized protein</fullName>
    </submittedName>
</protein>
<evidence type="ECO:0000256" key="2">
    <source>
        <dbReference type="ARBA" id="ARBA00022630"/>
    </source>
</evidence>
<dbReference type="InterPro" id="IPR036318">
    <property type="entry name" value="FAD-bd_PCMH-like_sf"/>
</dbReference>
<name>A0A9W4JNG3_9EURO</name>
<dbReference type="PANTHER" id="PTHR42973">
    <property type="entry name" value="BINDING OXIDOREDUCTASE, PUTATIVE (AFU_ORTHOLOGUE AFUA_1G17690)-RELATED"/>
    <property type="match status" value="1"/>
</dbReference>
<gene>
    <name evidence="5" type="ORF">PSALAMII_LOCUS8758</name>
</gene>
<comment type="similarity">
    <text evidence="1">Belongs to the oxygen-dependent FAD-linked oxidoreductase family.</text>
</comment>
<proteinExistence type="inferred from homology"/>
<sequence length="102" mass="10495">MSTFGQVYILLTGDDRAEFGSNCVALVVVKAGCKMGDIVCNAMAVGVIVSLGACPSVGVGLWLQGDIGHLARIYGLVCDVIVGVVIVNVDSSQVFCIGYVPS</sequence>
<evidence type="ECO:0000256" key="3">
    <source>
        <dbReference type="ARBA" id="ARBA00022827"/>
    </source>
</evidence>
<dbReference type="EMBL" id="CAJVPG010000426">
    <property type="protein sequence ID" value="CAG8410462.1"/>
    <property type="molecule type" value="Genomic_DNA"/>
</dbReference>
<evidence type="ECO:0000256" key="1">
    <source>
        <dbReference type="ARBA" id="ARBA00005466"/>
    </source>
</evidence>
<dbReference type="GO" id="GO:0050660">
    <property type="term" value="F:flavin adenine dinucleotide binding"/>
    <property type="evidence" value="ECO:0007669"/>
    <property type="project" value="InterPro"/>
</dbReference>
<dbReference type="OrthoDB" id="5215911at2759"/>